<name>A0A9P8XPK4_9PEZI</name>
<evidence type="ECO:0000313" key="2">
    <source>
        <dbReference type="Proteomes" id="UP000756346"/>
    </source>
</evidence>
<reference evidence="1" key="1">
    <citation type="journal article" date="2021" name="Nat. Commun.">
        <title>Genetic determinants of endophytism in the Arabidopsis root mycobiome.</title>
        <authorList>
            <person name="Mesny F."/>
            <person name="Miyauchi S."/>
            <person name="Thiergart T."/>
            <person name="Pickel B."/>
            <person name="Atanasova L."/>
            <person name="Karlsson M."/>
            <person name="Huettel B."/>
            <person name="Barry K.W."/>
            <person name="Haridas S."/>
            <person name="Chen C."/>
            <person name="Bauer D."/>
            <person name="Andreopoulos W."/>
            <person name="Pangilinan J."/>
            <person name="LaButti K."/>
            <person name="Riley R."/>
            <person name="Lipzen A."/>
            <person name="Clum A."/>
            <person name="Drula E."/>
            <person name="Henrissat B."/>
            <person name="Kohler A."/>
            <person name="Grigoriev I.V."/>
            <person name="Martin F.M."/>
            <person name="Hacquard S."/>
        </authorList>
    </citation>
    <scope>NUCLEOTIDE SEQUENCE</scope>
    <source>
        <strain evidence="1">MPI-CAGE-CH-0230</strain>
    </source>
</reference>
<dbReference type="OrthoDB" id="538223at2759"/>
<evidence type="ECO:0000313" key="1">
    <source>
        <dbReference type="EMBL" id="KAH7009383.1"/>
    </source>
</evidence>
<keyword evidence="2" id="KW-1185">Reference proteome</keyword>
<dbReference type="GeneID" id="70185608"/>
<dbReference type="AlphaFoldDB" id="A0A9P8XPK4"/>
<accession>A0A9P8XPK4</accession>
<gene>
    <name evidence="1" type="ORF">B0I36DRAFT_342201</name>
</gene>
<proteinExistence type="predicted"/>
<dbReference type="Proteomes" id="UP000756346">
    <property type="component" value="Unassembled WGS sequence"/>
</dbReference>
<protein>
    <submittedName>
        <fullName evidence="1">Uncharacterized protein</fullName>
    </submittedName>
</protein>
<dbReference type="EMBL" id="JAGTJQ010000018">
    <property type="protein sequence ID" value="KAH7009383.1"/>
    <property type="molecule type" value="Genomic_DNA"/>
</dbReference>
<organism evidence="1 2">
    <name type="scientific">Microdochium trichocladiopsis</name>
    <dbReference type="NCBI Taxonomy" id="1682393"/>
    <lineage>
        <taxon>Eukaryota</taxon>
        <taxon>Fungi</taxon>
        <taxon>Dikarya</taxon>
        <taxon>Ascomycota</taxon>
        <taxon>Pezizomycotina</taxon>
        <taxon>Sordariomycetes</taxon>
        <taxon>Xylariomycetidae</taxon>
        <taxon>Xylariales</taxon>
        <taxon>Microdochiaceae</taxon>
        <taxon>Microdochium</taxon>
    </lineage>
</organism>
<comment type="caution">
    <text evidence="1">The sequence shown here is derived from an EMBL/GenBank/DDBJ whole genome shotgun (WGS) entry which is preliminary data.</text>
</comment>
<sequence>MNYTRMVEDILRHKTSTQDYCLKVLSSMTIAYRPLHLEELPNISGLPLRYFQKREAVLALIRHCQSFPVVRGDYIHFVHQSGGSRR</sequence>
<dbReference type="RefSeq" id="XP_046004011.1">
    <property type="nucleotide sequence ID" value="XM_046156062.1"/>
</dbReference>